<dbReference type="Gene3D" id="1.10.287.950">
    <property type="entry name" value="Methyl-accepting chemotaxis protein"/>
    <property type="match status" value="1"/>
</dbReference>
<evidence type="ECO:0000256" key="2">
    <source>
        <dbReference type="ARBA" id="ARBA00023224"/>
    </source>
</evidence>
<feature type="domain" description="Methyl-accepting transducer" evidence="7">
    <location>
        <begin position="264"/>
        <end position="500"/>
    </location>
</feature>
<dbReference type="AlphaFoldDB" id="A0A4R3IEP3"/>
<dbReference type="GO" id="GO:0007165">
    <property type="term" value="P:signal transduction"/>
    <property type="evidence" value="ECO:0007669"/>
    <property type="project" value="UniProtKB-KW"/>
</dbReference>
<dbReference type="PANTHER" id="PTHR32089:SF120">
    <property type="entry name" value="METHYL-ACCEPTING CHEMOTAXIS PROTEIN TLPQ"/>
    <property type="match status" value="1"/>
</dbReference>
<evidence type="ECO:0000256" key="1">
    <source>
        <dbReference type="ARBA" id="ARBA00004370"/>
    </source>
</evidence>
<dbReference type="PROSITE" id="PS50885">
    <property type="entry name" value="HAMP"/>
    <property type="match status" value="1"/>
</dbReference>
<feature type="domain" description="HAMP" evidence="8">
    <location>
        <begin position="207"/>
        <end position="259"/>
    </location>
</feature>
<evidence type="ECO:0000259" key="8">
    <source>
        <dbReference type="PROSITE" id="PS50885"/>
    </source>
</evidence>
<name>A0A4R3IEP3_9GAMM</name>
<comment type="similarity">
    <text evidence="3">Belongs to the methyl-accepting chemotaxis (MCP) protein family.</text>
</comment>
<sequence length="537" mass="58344">MKSIRISQLLQIFAALFLVLIAVQSVLMLKQGKTLREDLLYNSEILIPTVQLVNDARFHAVQVQQWLTDISATRGQNGLDDGFDEAAQSAEGFRQTINRLIQLNPENQSAYRALLPAFDAYYQEGITMANAYIEGGPAQGNTMMASFDTRVVVINDALEGLFEALQSSIQTDIDHELSDIALSNTLVYLFAACFLIMLVLLLVVGQTRIVAPARYLSVELQAIAAGDFSRKVQTSNDDEFGQISHAAADIVNQLGESLRAITSAGMQVSAYAHALTYVTDDVQQQSVKQSEGTDVVISSIDHLTALGQSVAVETTQASEVSSEVKVQAEKGDKLLESSLVSAQELAERMDSAKSTVNELAESSNKISDVISVIQSIAEQTNLLALNAAIEAARAGEQGRGFAVVADEVRTLASRTQDSVSQIESMIQDLQNKANETVQLISRNQEQAAQNAQAGQDASESLRLIFSSIDELDRMNQNIKSATESQAGSLQEVINVVAESKSLSERFKRNSEQSDRFSKELSAQAKAFSDLASRLSVY</sequence>
<organism evidence="9 10">
    <name type="scientific">Reinekea marinisedimentorum</name>
    <dbReference type="NCBI Taxonomy" id="230495"/>
    <lineage>
        <taxon>Bacteria</taxon>
        <taxon>Pseudomonadati</taxon>
        <taxon>Pseudomonadota</taxon>
        <taxon>Gammaproteobacteria</taxon>
        <taxon>Oceanospirillales</taxon>
        <taxon>Saccharospirillaceae</taxon>
        <taxon>Reinekea</taxon>
    </lineage>
</organism>
<keyword evidence="6" id="KW-0812">Transmembrane</keyword>
<dbReference type="InterPro" id="IPR003660">
    <property type="entry name" value="HAMP_dom"/>
</dbReference>
<keyword evidence="2 4" id="KW-0807">Transducer</keyword>
<evidence type="ECO:0000256" key="4">
    <source>
        <dbReference type="PROSITE-ProRule" id="PRU00284"/>
    </source>
</evidence>
<dbReference type="InterPro" id="IPR004090">
    <property type="entry name" value="Chemotax_Me-accpt_rcpt"/>
</dbReference>
<dbReference type="SUPFAM" id="SSF58104">
    <property type="entry name" value="Methyl-accepting chemotaxis protein (MCP) signaling domain"/>
    <property type="match status" value="1"/>
</dbReference>
<dbReference type="RefSeq" id="WP_132700027.1">
    <property type="nucleotide sequence ID" value="NZ_SLZR01000002.1"/>
</dbReference>
<evidence type="ECO:0000259" key="7">
    <source>
        <dbReference type="PROSITE" id="PS50111"/>
    </source>
</evidence>
<evidence type="ECO:0000313" key="10">
    <source>
        <dbReference type="Proteomes" id="UP000295793"/>
    </source>
</evidence>
<dbReference type="GO" id="GO:0006935">
    <property type="term" value="P:chemotaxis"/>
    <property type="evidence" value="ECO:0007669"/>
    <property type="project" value="InterPro"/>
</dbReference>
<dbReference type="PROSITE" id="PS50111">
    <property type="entry name" value="CHEMOTAXIS_TRANSDUC_2"/>
    <property type="match status" value="1"/>
</dbReference>
<dbReference type="EMBL" id="SLZR01000002">
    <property type="protein sequence ID" value="TCS43261.1"/>
    <property type="molecule type" value="Genomic_DNA"/>
</dbReference>
<feature type="coiled-coil region" evidence="5">
    <location>
        <begin position="412"/>
        <end position="446"/>
    </location>
</feature>
<comment type="subcellular location">
    <subcellularLocation>
        <location evidence="1">Membrane</location>
    </subcellularLocation>
</comment>
<keyword evidence="10" id="KW-1185">Reference proteome</keyword>
<accession>A0A4R3IEP3</accession>
<dbReference type="CDD" id="cd11386">
    <property type="entry name" value="MCP_signal"/>
    <property type="match status" value="1"/>
</dbReference>
<dbReference type="SMART" id="SM00283">
    <property type="entry name" value="MA"/>
    <property type="match status" value="1"/>
</dbReference>
<reference evidence="9 10" key="1">
    <citation type="submission" date="2019-03" db="EMBL/GenBank/DDBJ databases">
        <title>Genomic Encyclopedia of Archaeal and Bacterial Type Strains, Phase II (KMG-II): from individual species to whole genera.</title>
        <authorList>
            <person name="Goeker M."/>
        </authorList>
    </citation>
    <scope>NUCLEOTIDE SEQUENCE [LARGE SCALE GENOMIC DNA]</scope>
    <source>
        <strain evidence="9 10">DSM 15388</strain>
    </source>
</reference>
<dbReference type="PRINTS" id="PR00260">
    <property type="entry name" value="CHEMTRNSDUCR"/>
</dbReference>
<dbReference type="Pfam" id="PF00672">
    <property type="entry name" value="HAMP"/>
    <property type="match status" value="1"/>
</dbReference>
<dbReference type="PANTHER" id="PTHR32089">
    <property type="entry name" value="METHYL-ACCEPTING CHEMOTAXIS PROTEIN MCPB"/>
    <property type="match status" value="1"/>
</dbReference>
<dbReference type="GO" id="GO:0016020">
    <property type="term" value="C:membrane"/>
    <property type="evidence" value="ECO:0007669"/>
    <property type="project" value="UniProtKB-SubCell"/>
</dbReference>
<evidence type="ECO:0000256" key="3">
    <source>
        <dbReference type="ARBA" id="ARBA00029447"/>
    </source>
</evidence>
<dbReference type="SMART" id="SM00304">
    <property type="entry name" value="HAMP"/>
    <property type="match status" value="1"/>
</dbReference>
<feature type="transmembrane region" description="Helical" evidence="6">
    <location>
        <begin position="186"/>
        <end position="204"/>
    </location>
</feature>
<proteinExistence type="inferred from homology"/>
<gene>
    <name evidence="9" type="ORF">BCF53_102287</name>
</gene>
<dbReference type="GO" id="GO:0004888">
    <property type="term" value="F:transmembrane signaling receptor activity"/>
    <property type="evidence" value="ECO:0007669"/>
    <property type="project" value="InterPro"/>
</dbReference>
<comment type="caution">
    <text evidence="9">The sequence shown here is derived from an EMBL/GenBank/DDBJ whole genome shotgun (WGS) entry which is preliminary data.</text>
</comment>
<dbReference type="Pfam" id="PF00015">
    <property type="entry name" value="MCPsignal"/>
    <property type="match status" value="1"/>
</dbReference>
<protein>
    <submittedName>
        <fullName evidence="9">Methyl-accepting chemotaxis protein</fullName>
    </submittedName>
</protein>
<keyword evidence="5" id="KW-0175">Coiled coil</keyword>
<dbReference type="CDD" id="cd06225">
    <property type="entry name" value="HAMP"/>
    <property type="match status" value="1"/>
</dbReference>
<dbReference type="OrthoDB" id="9760371at2"/>
<evidence type="ECO:0000313" key="9">
    <source>
        <dbReference type="EMBL" id="TCS43261.1"/>
    </source>
</evidence>
<keyword evidence="6" id="KW-0472">Membrane</keyword>
<evidence type="ECO:0000256" key="6">
    <source>
        <dbReference type="SAM" id="Phobius"/>
    </source>
</evidence>
<evidence type="ECO:0000256" key="5">
    <source>
        <dbReference type="SAM" id="Coils"/>
    </source>
</evidence>
<dbReference type="Proteomes" id="UP000295793">
    <property type="component" value="Unassembled WGS sequence"/>
</dbReference>
<dbReference type="FunFam" id="1.10.287.950:FF:000001">
    <property type="entry name" value="Methyl-accepting chemotaxis sensory transducer"/>
    <property type="match status" value="1"/>
</dbReference>
<dbReference type="InterPro" id="IPR004089">
    <property type="entry name" value="MCPsignal_dom"/>
</dbReference>
<keyword evidence="6" id="KW-1133">Transmembrane helix</keyword>